<organism evidence="2">
    <name type="scientific">marine sediment metagenome</name>
    <dbReference type="NCBI Taxonomy" id="412755"/>
    <lineage>
        <taxon>unclassified sequences</taxon>
        <taxon>metagenomes</taxon>
        <taxon>ecological metagenomes</taxon>
    </lineage>
</organism>
<keyword evidence="1" id="KW-0812">Transmembrane</keyword>
<gene>
    <name evidence="2" type="ORF">LCGC14_1698620</name>
</gene>
<feature type="transmembrane region" description="Helical" evidence="1">
    <location>
        <begin position="6"/>
        <end position="29"/>
    </location>
</feature>
<reference evidence="2" key="1">
    <citation type="journal article" date="2015" name="Nature">
        <title>Complex archaea that bridge the gap between prokaryotes and eukaryotes.</title>
        <authorList>
            <person name="Spang A."/>
            <person name="Saw J.H."/>
            <person name="Jorgensen S.L."/>
            <person name="Zaremba-Niedzwiedzka K."/>
            <person name="Martijn J."/>
            <person name="Lind A.E."/>
            <person name="van Eijk R."/>
            <person name="Schleper C."/>
            <person name="Guy L."/>
            <person name="Ettema T.J."/>
        </authorList>
    </citation>
    <scope>NUCLEOTIDE SEQUENCE</scope>
</reference>
<protein>
    <submittedName>
        <fullName evidence="2">Uncharacterized protein</fullName>
    </submittedName>
</protein>
<accession>A0A0F9HJ83</accession>
<name>A0A0F9HJ83_9ZZZZ</name>
<keyword evidence="1" id="KW-1133">Transmembrane helix</keyword>
<feature type="non-terminal residue" evidence="2">
    <location>
        <position position="43"/>
    </location>
</feature>
<dbReference type="EMBL" id="LAZR01014965">
    <property type="protein sequence ID" value="KKM15192.1"/>
    <property type="molecule type" value="Genomic_DNA"/>
</dbReference>
<evidence type="ECO:0000256" key="1">
    <source>
        <dbReference type="SAM" id="Phobius"/>
    </source>
</evidence>
<evidence type="ECO:0000313" key="2">
    <source>
        <dbReference type="EMBL" id="KKM15192.1"/>
    </source>
</evidence>
<comment type="caution">
    <text evidence="2">The sequence shown here is derived from an EMBL/GenBank/DDBJ whole genome shotgun (WGS) entry which is preliminary data.</text>
</comment>
<keyword evidence="1" id="KW-0472">Membrane</keyword>
<proteinExistence type="predicted"/>
<dbReference type="AlphaFoldDB" id="A0A0F9HJ83"/>
<sequence length="43" mass="5433">MLEYWYFFLIIFVVMLIGLMFISGMRHGLRDIRYRYRFMYNVG</sequence>